<evidence type="ECO:0000256" key="1">
    <source>
        <dbReference type="ARBA" id="ARBA00004370"/>
    </source>
</evidence>
<evidence type="ECO:0000313" key="6">
    <source>
        <dbReference type="EMBL" id="GAA4650329.1"/>
    </source>
</evidence>
<comment type="caution">
    <text evidence="6">The sequence shown here is derived from an EMBL/GenBank/DDBJ whole genome shotgun (WGS) entry which is preliminary data.</text>
</comment>
<dbReference type="PANTHER" id="PTHR34001:SF3">
    <property type="entry name" value="BLL7405 PROTEIN"/>
    <property type="match status" value="1"/>
</dbReference>
<sequence>MNKKSIKIKIFSIILLSVTSNHLLAEEKTHDKSAWNRLYIGSQINSLHYKSSFSTSSQPGSYFINEDYAQLMTAGSGSLSGKDNSAGINIGWNYAWNNFIVGIEADYLEANKKFKINSGDVVYITQPAHTFKTVSQININHTFSLRPKVGYLWGDSLVYITGGLSLVKLDYRFNFSETFQNQQATASKSNTQKGWTIGAGMEHTLNNNWSVKFEFLYSEFDQLNASSQLTDYPDQIIDNKVKIKMSNVRIGVNYWF</sequence>
<keyword evidence="2 4" id="KW-0732">Signal</keyword>
<keyword evidence="3" id="KW-0472">Membrane</keyword>
<dbReference type="Proteomes" id="UP001500604">
    <property type="component" value="Unassembled WGS sequence"/>
</dbReference>
<evidence type="ECO:0000313" key="7">
    <source>
        <dbReference type="Proteomes" id="UP001500604"/>
    </source>
</evidence>
<feature type="domain" description="Outer membrane protein beta-barrel" evidence="5">
    <location>
        <begin position="30"/>
        <end position="256"/>
    </location>
</feature>
<organism evidence="6 7">
    <name type="scientific">Kistimonas scapharcae</name>
    <dbReference type="NCBI Taxonomy" id="1036133"/>
    <lineage>
        <taxon>Bacteria</taxon>
        <taxon>Pseudomonadati</taxon>
        <taxon>Pseudomonadota</taxon>
        <taxon>Gammaproteobacteria</taxon>
        <taxon>Oceanospirillales</taxon>
        <taxon>Endozoicomonadaceae</taxon>
        <taxon>Kistimonas</taxon>
    </lineage>
</organism>
<dbReference type="SUPFAM" id="SSF56925">
    <property type="entry name" value="OMPA-like"/>
    <property type="match status" value="1"/>
</dbReference>
<dbReference type="InterPro" id="IPR011250">
    <property type="entry name" value="OMP/PagP_B-barrel"/>
</dbReference>
<gene>
    <name evidence="6" type="ORF">GCM10023116_26120</name>
</gene>
<evidence type="ECO:0000256" key="3">
    <source>
        <dbReference type="ARBA" id="ARBA00023136"/>
    </source>
</evidence>
<dbReference type="PANTHER" id="PTHR34001">
    <property type="entry name" value="BLL7405 PROTEIN"/>
    <property type="match status" value="1"/>
</dbReference>
<dbReference type="Pfam" id="PF13505">
    <property type="entry name" value="OMP_b-brl"/>
    <property type="match status" value="1"/>
</dbReference>
<feature type="chain" id="PRO_5047126189" evidence="4">
    <location>
        <begin position="26"/>
        <end position="256"/>
    </location>
</feature>
<accession>A0ABP8V452</accession>
<dbReference type="InterPro" id="IPR051692">
    <property type="entry name" value="OMP-like"/>
</dbReference>
<proteinExistence type="predicted"/>
<protein>
    <submittedName>
        <fullName evidence="6">Porin family protein</fullName>
    </submittedName>
</protein>
<evidence type="ECO:0000256" key="2">
    <source>
        <dbReference type="ARBA" id="ARBA00022729"/>
    </source>
</evidence>
<keyword evidence="7" id="KW-1185">Reference proteome</keyword>
<comment type="subcellular location">
    <subcellularLocation>
        <location evidence="1">Membrane</location>
    </subcellularLocation>
</comment>
<evidence type="ECO:0000256" key="4">
    <source>
        <dbReference type="SAM" id="SignalP"/>
    </source>
</evidence>
<feature type="signal peptide" evidence="4">
    <location>
        <begin position="1"/>
        <end position="25"/>
    </location>
</feature>
<dbReference type="EMBL" id="BAABFL010000386">
    <property type="protein sequence ID" value="GAA4650329.1"/>
    <property type="molecule type" value="Genomic_DNA"/>
</dbReference>
<dbReference type="InterPro" id="IPR027385">
    <property type="entry name" value="Beta-barrel_OMP"/>
</dbReference>
<dbReference type="Gene3D" id="2.40.160.20">
    <property type="match status" value="1"/>
</dbReference>
<evidence type="ECO:0000259" key="5">
    <source>
        <dbReference type="Pfam" id="PF13505"/>
    </source>
</evidence>
<name>A0ABP8V452_9GAMM</name>
<reference evidence="7" key="1">
    <citation type="journal article" date="2019" name="Int. J. Syst. Evol. Microbiol.">
        <title>The Global Catalogue of Microorganisms (GCM) 10K type strain sequencing project: providing services to taxonomists for standard genome sequencing and annotation.</title>
        <authorList>
            <consortium name="The Broad Institute Genomics Platform"/>
            <consortium name="The Broad Institute Genome Sequencing Center for Infectious Disease"/>
            <person name="Wu L."/>
            <person name="Ma J."/>
        </authorList>
    </citation>
    <scope>NUCLEOTIDE SEQUENCE [LARGE SCALE GENOMIC DNA]</scope>
    <source>
        <strain evidence="7">JCM 17805</strain>
    </source>
</reference>